<dbReference type="Proteomes" id="UP000001036">
    <property type="component" value="Chromosome"/>
</dbReference>
<organism evidence="5 6">
    <name type="scientific">Cellvibrio japonicus (strain Ueda107)</name>
    <name type="common">Pseudomonas fluorescens subsp. cellulosa</name>
    <dbReference type="NCBI Taxonomy" id="498211"/>
    <lineage>
        <taxon>Bacteria</taxon>
        <taxon>Pseudomonadati</taxon>
        <taxon>Pseudomonadota</taxon>
        <taxon>Gammaproteobacteria</taxon>
        <taxon>Cellvibrionales</taxon>
        <taxon>Cellvibrionaceae</taxon>
        <taxon>Cellvibrio</taxon>
    </lineage>
</organism>
<dbReference type="SUPFAM" id="SSF55073">
    <property type="entry name" value="Nucleotide cyclase"/>
    <property type="match status" value="1"/>
</dbReference>
<proteinExistence type="predicted"/>
<dbReference type="PROSITE" id="PS50887">
    <property type="entry name" value="GGDEF"/>
    <property type="match status" value="1"/>
</dbReference>
<feature type="transmembrane region" description="Helical" evidence="3">
    <location>
        <begin position="125"/>
        <end position="145"/>
    </location>
</feature>
<protein>
    <recommendedName>
        <fullName evidence="1">diguanylate cyclase</fullName>
        <ecNumber evidence="1">2.7.7.65</ecNumber>
    </recommendedName>
</protein>
<dbReference type="GO" id="GO:0043709">
    <property type="term" value="P:cell adhesion involved in single-species biofilm formation"/>
    <property type="evidence" value="ECO:0007669"/>
    <property type="project" value="TreeGrafter"/>
</dbReference>
<keyword evidence="3" id="KW-0812">Transmembrane</keyword>
<dbReference type="GO" id="GO:0005886">
    <property type="term" value="C:plasma membrane"/>
    <property type="evidence" value="ECO:0007669"/>
    <property type="project" value="TreeGrafter"/>
</dbReference>
<dbReference type="NCBIfam" id="TIGR00254">
    <property type="entry name" value="GGDEF"/>
    <property type="match status" value="1"/>
</dbReference>
<dbReference type="AlphaFoldDB" id="B3PKT4"/>
<evidence type="ECO:0000313" key="6">
    <source>
        <dbReference type="Proteomes" id="UP000001036"/>
    </source>
</evidence>
<dbReference type="GO" id="GO:0052621">
    <property type="term" value="F:diguanylate cyclase activity"/>
    <property type="evidence" value="ECO:0007669"/>
    <property type="project" value="UniProtKB-EC"/>
</dbReference>
<dbReference type="InterPro" id="IPR000160">
    <property type="entry name" value="GGDEF_dom"/>
</dbReference>
<name>B3PKT4_CELJU</name>
<dbReference type="EC" id="2.7.7.65" evidence="1"/>
<sequence>MRSHITATKTCYVCDDILMTDINPMLKLHQWKLLGLALLFQLCLLISLSLSEPKAWADIDWLDVASEGGFALLMLVWLLLILQSRPQGRVTQWLSLSLGLIVLAQCQDVLDEFMVFPDSPRWDHWVESGCMLLGMLLLTVGIYFWHQEQWVINRQLRKREGFFREHRNLDNTTLLSRADYFRQQLTLELERHRQQQAPLAVMLVDVDAFALFNRQQGHREGDRYLLALGELLLLNLRDTDLLCRYAGDRFAIILPFTEQFGARALGHELQAAVAHFAFKTRAGHTHINHISLGIAYAQWGEDAIVPTTAADSPAEILIKRAHQQLLLNKNRAAPRHVAA</sequence>
<feature type="domain" description="GGDEF" evidence="4">
    <location>
        <begin position="197"/>
        <end position="339"/>
    </location>
</feature>
<dbReference type="PANTHER" id="PTHR45138">
    <property type="entry name" value="REGULATORY COMPONENTS OF SENSORY TRANSDUCTION SYSTEM"/>
    <property type="match status" value="1"/>
</dbReference>
<dbReference type="InterPro" id="IPR029787">
    <property type="entry name" value="Nucleotide_cyclase"/>
</dbReference>
<evidence type="ECO:0000259" key="4">
    <source>
        <dbReference type="PROSITE" id="PS50887"/>
    </source>
</evidence>
<evidence type="ECO:0000256" key="2">
    <source>
        <dbReference type="ARBA" id="ARBA00034247"/>
    </source>
</evidence>
<dbReference type="GO" id="GO:1902201">
    <property type="term" value="P:negative regulation of bacterial-type flagellum-dependent cell motility"/>
    <property type="evidence" value="ECO:0007669"/>
    <property type="project" value="TreeGrafter"/>
</dbReference>
<accession>B3PKT4</accession>
<keyword evidence="3" id="KW-0472">Membrane</keyword>
<evidence type="ECO:0000256" key="1">
    <source>
        <dbReference type="ARBA" id="ARBA00012528"/>
    </source>
</evidence>
<dbReference type="CDD" id="cd01949">
    <property type="entry name" value="GGDEF"/>
    <property type="match status" value="1"/>
</dbReference>
<keyword evidence="3" id="KW-1133">Transmembrane helix</keyword>
<dbReference type="InterPro" id="IPR043128">
    <property type="entry name" value="Rev_trsase/Diguanyl_cyclase"/>
</dbReference>
<feature type="transmembrane region" description="Helical" evidence="3">
    <location>
        <begin position="33"/>
        <end position="50"/>
    </location>
</feature>
<dbReference type="HOGENOM" id="CLU_070527_0_0_6"/>
<dbReference type="Gene3D" id="3.30.70.270">
    <property type="match status" value="1"/>
</dbReference>
<dbReference type="KEGG" id="cja:CJA_0841"/>
<dbReference type="EMBL" id="CP000934">
    <property type="protein sequence ID" value="ACE85784.1"/>
    <property type="molecule type" value="Genomic_DNA"/>
</dbReference>
<feature type="transmembrane region" description="Helical" evidence="3">
    <location>
        <begin position="62"/>
        <end position="81"/>
    </location>
</feature>
<dbReference type="InterPro" id="IPR050469">
    <property type="entry name" value="Diguanylate_Cyclase"/>
</dbReference>
<keyword evidence="6" id="KW-1185">Reference proteome</keyword>
<evidence type="ECO:0000313" key="5">
    <source>
        <dbReference type="EMBL" id="ACE85784.1"/>
    </source>
</evidence>
<dbReference type="Pfam" id="PF00990">
    <property type="entry name" value="GGDEF"/>
    <property type="match status" value="1"/>
</dbReference>
<dbReference type="PANTHER" id="PTHR45138:SF9">
    <property type="entry name" value="DIGUANYLATE CYCLASE DGCM-RELATED"/>
    <property type="match status" value="1"/>
</dbReference>
<comment type="catalytic activity">
    <reaction evidence="2">
        <text>2 GTP = 3',3'-c-di-GMP + 2 diphosphate</text>
        <dbReference type="Rhea" id="RHEA:24898"/>
        <dbReference type="ChEBI" id="CHEBI:33019"/>
        <dbReference type="ChEBI" id="CHEBI:37565"/>
        <dbReference type="ChEBI" id="CHEBI:58805"/>
        <dbReference type="EC" id="2.7.7.65"/>
    </reaction>
</comment>
<dbReference type="STRING" id="498211.CJA_0841"/>
<dbReference type="SMART" id="SM00267">
    <property type="entry name" value="GGDEF"/>
    <property type="match status" value="1"/>
</dbReference>
<evidence type="ECO:0000256" key="3">
    <source>
        <dbReference type="SAM" id="Phobius"/>
    </source>
</evidence>
<dbReference type="eggNOG" id="COG3706">
    <property type="taxonomic scope" value="Bacteria"/>
</dbReference>
<gene>
    <name evidence="5" type="ordered locus">CJA_0841</name>
</gene>
<reference evidence="5 6" key="1">
    <citation type="journal article" date="2008" name="J. Bacteriol.">
        <title>Insights into plant cell wall degradation from the genome sequence of the soil bacterium Cellvibrio japonicus.</title>
        <authorList>
            <person name="Deboy R.T."/>
            <person name="Mongodin E.F."/>
            <person name="Fouts D.E."/>
            <person name="Tailford L.E."/>
            <person name="Khouri H."/>
            <person name="Emerson J.B."/>
            <person name="Mohamoud Y."/>
            <person name="Watkins K."/>
            <person name="Henrissat B."/>
            <person name="Gilbert H.J."/>
            <person name="Nelson K.E."/>
        </authorList>
    </citation>
    <scope>NUCLEOTIDE SEQUENCE [LARGE SCALE GENOMIC DNA]</scope>
    <source>
        <strain evidence="5 6">Ueda107</strain>
    </source>
</reference>